<reference evidence="4 5" key="1">
    <citation type="journal article" date="2019" name="Nat. Med.">
        <title>A library of human gut bacterial isolates paired with longitudinal multiomics data enables mechanistic microbiome research.</title>
        <authorList>
            <person name="Poyet M."/>
            <person name="Groussin M."/>
            <person name="Gibbons S.M."/>
            <person name="Avila-Pacheco J."/>
            <person name="Jiang X."/>
            <person name="Kearney S.M."/>
            <person name="Perrotta A.R."/>
            <person name="Berdy B."/>
            <person name="Zhao S."/>
            <person name="Lieberman T.D."/>
            <person name="Swanson P.K."/>
            <person name="Smith M."/>
            <person name="Roesemann S."/>
            <person name="Alexander J.E."/>
            <person name="Rich S.A."/>
            <person name="Livny J."/>
            <person name="Vlamakis H."/>
            <person name="Clish C."/>
            <person name="Bullock K."/>
            <person name="Deik A."/>
            <person name="Scott J."/>
            <person name="Pierce K.A."/>
            <person name="Xavier R.J."/>
            <person name="Alm E.J."/>
        </authorList>
    </citation>
    <scope>NUCLEOTIDE SEQUENCE [LARGE SCALE GENOMIC DNA]</scope>
    <source>
        <strain evidence="4 5">BIOML-A73</strain>
    </source>
</reference>
<gene>
    <name evidence="4" type="ORF">GA560_05205</name>
</gene>
<dbReference type="Proteomes" id="UP000474077">
    <property type="component" value="Unassembled WGS sequence"/>
</dbReference>
<name>A0A4Q5DFC1_9BACE</name>
<keyword evidence="1" id="KW-0328">Glycosyltransferase</keyword>
<keyword evidence="2 4" id="KW-0808">Transferase</keyword>
<evidence type="ECO:0000259" key="3">
    <source>
        <dbReference type="Pfam" id="PF00535"/>
    </source>
</evidence>
<protein>
    <submittedName>
        <fullName evidence="4">Glycosyltransferase family 2 protein</fullName>
    </submittedName>
</protein>
<dbReference type="AlphaFoldDB" id="A0A4Q5DFC1"/>
<dbReference type="PANTHER" id="PTHR22916:SF51">
    <property type="entry name" value="GLYCOSYLTRANSFERASE EPSH-RELATED"/>
    <property type="match status" value="1"/>
</dbReference>
<accession>A0A4Q5DFC1</accession>
<feature type="domain" description="Glycosyltransferase 2-like" evidence="3">
    <location>
        <begin position="7"/>
        <end position="105"/>
    </location>
</feature>
<evidence type="ECO:0000313" key="5">
    <source>
        <dbReference type="Proteomes" id="UP000474077"/>
    </source>
</evidence>
<dbReference type="InterPro" id="IPR001173">
    <property type="entry name" value="Glyco_trans_2-like"/>
</dbReference>
<dbReference type="CDD" id="cd00761">
    <property type="entry name" value="Glyco_tranf_GTA_type"/>
    <property type="match status" value="1"/>
</dbReference>
<dbReference type="EMBL" id="WDER01000009">
    <property type="protein sequence ID" value="KAB6085393.1"/>
    <property type="molecule type" value="Genomic_DNA"/>
</dbReference>
<dbReference type="GO" id="GO:0016758">
    <property type="term" value="F:hexosyltransferase activity"/>
    <property type="evidence" value="ECO:0007669"/>
    <property type="project" value="UniProtKB-ARBA"/>
</dbReference>
<dbReference type="RefSeq" id="WP_050541662.1">
    <property type="nucleotide sequence ID" value="NZ_JADNMA010000140.1"/>
</dbReference>
<sequence>MEDKSISIIIPIYNAESTLKRCIDSIIKQSYKQWTLILINDGSTDDSQTICHNYEVRDNRILLLNKENGGVSSARNLGIRTVQTDYLIFVDSDDFLEKNCIENLLVGADCDISFINTARYSLDTGTVCGMMTNIVENKYYKRLTGGGKIQ</sequence>
<proteinExistence type="predicted"/>
<evidence type="ECO:0000256" key="1">
    <source>
        <dbReference type="ARBA" id="ARBA00022676"/>
    </source>
</evidence>
<comment type="caution">
    <text evidence="4">The sequence shown here is derived from an EMBL/GenBank/DDBJ whole genome shotgun (WGS) entry which is preliminary data.</text>
</comment>
<dbReference type="SUPFAM" id="SSF53448">
    <property type="entry name" value="Nucleotide-diphospho-sugar transferases"/>
    <property type="match status" value="1"/>
</dbReference>
<dbReference type="Gene3D" id="3.90.550.10">
    <property type="entry name" value="Spore Coat Polysaccharide Biosynthesis Protein SpsA, Chain A"/>
    <property type="match status" value="1"/>
</dbReference>
<dbReference type="InterPro" id="IPR029044">
    <property type="entry name" value="Nucleotide-diphossugar_trans"/>
</dbReference>
<evidence type="ECO:0000256" key="2">
    <source>
        <dbReference type="ARBA" id="ARBA00022679"/>
    </source>
</evidence>
<organism evidence="4 5">
    <name type="scientific">Bacteroides xylanisolvens</name>
    <dbReference type="NCBI Taxonomy" id="371601"/>
    <lineage>
        <taxon>Bacteria</taxon>
        <taxon>Pseudomonadati</taxon>
        <taxon>Bacteroidota</taxon>
        <taxon>Bacteroidia</taxon>
        <taxon>Bacteroidales</taxon>
        <taxon>Bacteroidaceae</taxon>
        <taxon>Bacteroides</taxon>
    </lineage>
</organism>
<evidence type="ECO:0000313" key="4">
    <source>
        <dbReference type="EMBL" id="KAB6085393.1"/>
    </source>
</evidence>
<dbReference type="Pfam" id="PF00535">
    <property type="entry name" value="Glycos_transf_2"/>
    <property type="match status" value="1"/>
</dbReference>
<dbReference type="PANTHER" id="PTHR22916">
    <property type="entry name" value="GLYCOSYLTRANSFERASE"/>
    <property type="match status" value="1"/>
</dbReference>